<sequence>MDYNTTGVICTKRRLWKQQSTVVAIISHLQDQGYHFKEVVLGEPNNFIFADTVHELDEIFAKKGYYGIRIKMDNDDTLIEINSNTDGINNVQYTIFAESEELLVRAKQHMEELVFIIRPSNNTFAQFSEWLGTHKQIRNIAVLVLIAITLYFLGVHVFIFSFLQMILSFSPFLTIYIIYLLLRRRR</sequence>
<dbReference type="KEGG" id="xcl:G4Z02_03525"/>
<dbReference type="RefSeq" id="WP_258878481.1">
    <property type="nucleotide sequence ID" value="NZ_CP048914.1"/>
</dbReference>
<evidence type="ECO:0000313" key="3">
    <source>
        <dbReference type="Proteomes" id="UP000514720"/>
    </source>
</evidence>
<feature type="transmembrane region" description="Helical" evidence="1">
    <location>
        <begin position="165"/>
        <end position="182"/>
    </location>
</feature>
<feature type="transmembrane region" description="Helical" evidence="1">
    <location>
        <begin position="140"/>
        <end position="159"/>
    </location>
</feature>
<organism evidence="2 3">
    <name type="scientific">Candidatus Xianfuyuplasma coldseepsis</name>
    <dbReference type="NCBI Taxonomy" id="2782163"/>
    <lineage>
        <taxon>Bacteria</taxon>
        <taxon>Bacillati</taxon>
        <taxon>Mycoplasmatota</taxon>
        <taxon>Mollicutes</taxon>
        <taxon>Candidatus Izemoplasmatales</taxon>
        <taxon>Candidatus Izemoplasmataceae</taxon>
        <taxon>Candidatus Xianfuyuplasma</taxon>
    </lineage>
</organism>
<keyword evidence="1" id="KW-0812">Transmembrane</keyword>
<keyword evidence="1" id="KW-0472">Membrane</keyword>
<dbReference type="AlphaFoldDB" id="A0A7L7KPZ4"/>
<name>A0A7L7KPZ4_9MOLU</name>
<evidence type="ECO:0000313" key="2">
    <source>
        <dbReference type="EMBL" id="QMS84860.1"/>
    </source>
</evidence>
<proteinExistence type="predicted"/>
<dbReference type="Proteomes" id="UP000514720">
    <property type="component" value="Chromosome"/>
</dbReference>
<dbReference type="EMBL" id="CP048914">
    <property type="protein sequence ID" value="QMS84860.1"/>
    <property type="molecule type" value="Genomic_DNA"/>
</dbReference>
<reference evidence="2 3" key="1">
    <citation type="submission" date="2020-02" db="EMBL/GenBank/DDBJ databases">
        <authorList>
            <person name="Zheng R.K."/>
            <person name="Sun C.M."/>
        </authorList>
    </citation>
    <scope>NUCLEOTIDE SEQUENCE [LARGE SCALE GENOMIC DNA]</scope>
    <source>
        <strain evidence="3">zrk13</strain>
    </source>
</reference>
<keyword evidence="1" id="KW-1133">Transmembrane helix</keyword>
<protein>
    <submittedName>
        <fullName evidence="2">Uncharacterized protein</fullName>
    </submittedName>
</protein>
<keyword evidence="3" id="KW-1185">Reference proteome</keyword>
<accession>A0A7L7KPZ4</accession>
<evidence type="ECO:0000256" key="1">
    <source>
        <dbReference type="SAM" id="Phobius"/>
    </source>
</evidence>
<gene>
    <name evidence="2" type="ORF">G4Z02_03525</name>
</gene>